<evidence type="ECO:0000313" key="3">
    <source>
        <dbReference type="Proteomes" id="UP000295197"/>
    </source>
</evidence>
<sequence length="441" mass="48457">MSNRDLIEDIKAKLKESQELPYREGAWERFAAQQGEKKRPTVIIFKRLASIAAMGLAVLGASMYLYNLRNTSQTQSIELAQSSNKENVNNVPAEQDLLHNPTVVSPDASQLTNSTTLAYEAGVNLQQQDQLGSLSPVEYIHASEITPTLTRDLYTLADVSIVNTHMQQLPIYTLETPINTIQAPSAMTLAHQVTQSAVNTDVDKLKQSTRMSLGDKFQLGLYVSPHRTSDQFDVGAGFLVSYAITKNISIRTGTSYNSYSVGVLKDPMETANAEMISVSNASAKENMFADYSKLNTQMILPNINAVMGKVEALEIPLEVSYQLKKGFYTSAGVSYSAIISQEREAQYIDHGGVINLQENASLIPGAAQKVNKVETKTVKSLQNNVNPNGFSGFANFSMGKKVNVNNKMTLSLEPFVKVPIGQFRKSDLDYTNSGIRIITTF</sequence>
<name>A0A4R3VZC8_9SPHI</name>
<accession>A0A4R3VZC8</accession>
<comment type="caution">
    <text evidence="2">The sequence shown here is derived from an EMBL/GenBank/DDBJ whole genome shotgun (WGS) entry which is preliminary data.</text>
</comment>
<feature type="transmembrane region" description="Helical" evidence="1">
    <location>
        <begin position="48"/>
        <end position="66"/>
    </location>
</feature>
<reference evidence="2 3" key="1">
    <citation type="submission" date="2019-03" db="EMBL/GenBank/DDBJ databases">
        <title>Genomic Encyclopedia of Type Strains, Phase IV (KMG-IV): sequencing the most valuable type-strain genomes for metagenomic binning, comparative biology and taxonomic classification.</title>
        <authorList>
            <person name="Goeker M."/>
        </authorList>
    </citation>
    <scope>NUCLEOTIDE SEQUENCE [LARGE SCALE GENOMIC DNA]</scope>
    <source>
        <strain evidence="2 3">DSM 22362</strain>
    </source>
</reference>
<dbReference type="AlphaFoldDB" id="A0A4R3VZC8"/>
<evidence type="ECO:0008006" key="4">
    <source>
        <dbReference type="Google" id="ProtNLM"/>
    </source>
</evidence>
<gene>
    <name evidence="2" type="ORF">EDC17_100365</name>
</gene>
<dbReference type="EMBL" id="SMBZ01000003">
    <property type="protein sequence ID" value="TCV19966.1"/>
    <property type="molecule type" value="Genomic_DNA"/>
</dbReference>
<evidence type="ECO:0000256" key="1">
    <source>
        <dbReference type="SAM" id="Phobius"/>
    </source>
</evidence>
<dbReference type="RefSeq" id="WP_132776415.1">
    <property type="nucleotide sequence ID" value="NZ_SMBZ01000003.1"/>
</dbReference>
<keyword evidence="3" id="KW-1185">Reference proteome</keyword>
<organism evidence="2 3">
    <name type="scientific">Sphingobacterium alimentarium</name>
    <dbReference type="NCBI Taxonomy" id="797292"/>
    <lineage>
        <taxon>Bacteria</taxon>
        <taxon>Pseudomonadati</taxon>
        <taxon>Bacteroidota</taxon>
        <taxon>Sphingobacteriia</taxon>
        <taxon>Sphingobacteriales</taxon>
        <taxon>Sphingobacteriaceae</taxon>
        <taxon>Sphingobacterium</taxon>
    </lineage>
</organism>
<dbReference type="OrthoDB" id="1419682at2"/>
<keyword evidence="1" id="KW-0812">Transmembrane</keyword>
<dbReference type="Proteomes" id="UP000295197">
    <property type="component" value="Unassembled WGS sequence"/>
</dbReference>
<proteinExistence type="predicted"/>
<evidence type="ECO:0000313" key="2">
    <source>
        <dbReference type="EMBL" id="TCV19966.1"/>
    </source>
</evidence>
<keyword evidence="1" id="KW-0472">Membrane</keyword>
<keyword evidence="1" id="KW-1133">Transmembrane helix</keyword>
<protein>
    <recommendedName>
        <fullName evidence="4">Outer membrane protein with beta-barrel domain</fullName>
    </recommendedName>
</protein>